<evidence type="ECO:0000313" key="2">
    <source>
        <dbReference type="EMBL" id="KAJ7214404.1"/>
    </source>
</evidence>
<dbReference type="InterPro" id="IPR005135">
    <property type="entry name" value="Endo/exonuclease/phosphatase"/>
</dbReference>
<dbReference type="Proteomes" id="UP001219525">
    <property type="component" value="Unassembled WGS sequence"/>
</dbReference>
<organism evidence="2 3">
    <name type="scientific">Mycena pura</name>
    <dbReference type="NCBI Taxonomy" id="153505"/>
    <lineage>
        <taxon>Eukaryota</taxon>
        <taxon>Fungi</taxon>
        <taxon>Dikarya</taxon>
        <taxon>Basidiomycota</taxon>
        <taxon>Agaricomycotina</taxon>
        <taxon>Agaricomycetes</taxon>
        <taxon>Agaricomycetidae</taxon>
        <taxon>Agaricales</taxon>
        <taxon>Marasmiineae</taxon>
        <taxon>Mycenaceae</taxon>
        <taxon>Mycena</taxon>
    </lineage>
</organism>
<proteinExistence type="predicted"/>
<dbReference type="InterPro" id="IPR036691">
    <property type="entry name" value="Endo/exonu/phosph_ase_sf"/>
</dbReference>
<protein>
    <recommendedName>
        <fullName evidence="1">Endonuclease/exonuclease/phosphatase domain-containing protein</fullName>
    </recommendedName>
</protein>
<reference evidence="2" key="1">
    <citation type="submission" date="2023-03" db="EMBL/GenBank/DDBJ databases">
        <title>Massive genome expansion in bonnet fungi (Mycena s.s.) driven by repeated elements and novel gene families across ecological guilds.</title>
        <authorList>
            <consortium name="Lawrence Berkeley National Laboratory"/>
            <person name="Harder C.B."/>
            <person name="Miyauchi S."/>
            <person name="Viragh M."/>
            <person name="Kuo A."/>
            <person name="Thoen E."/>
            <person name="Andreopoulos B."/>
            <person name="Lu D."/>
            <person name="Skrede I."/>
            <person name="Drula E."/>
            <person name="Henrissat B."/>
            <person name="Morin E."/>
            <person name="Kohler A."/>
            <person name="Barry K."/>
            <person name="LaButti K."/>
            <person name="Morin E."/>
            <person name="Salamov A."/>
            <person name="Lipzen A."/>
            <person name="Mereny Z."/>
            <person name="Hegedus B."/>
            <person name="Baldrian P."/>
            <person name="Stursova M."/>
            <person name="Weitz H."/>
            <person name="Taylor A."/>
            <person name="Grigoriev I.V."/>
            <person name="Nagy L.G."/>
            <person name="Martin F."/>
            <person name="Kauserud H."/>
        </authorList>
    </citation>
    <scope>NUCLEOTIDE SEQUENCE</scope>
    <source>
        <strain evidence="2">9144</strain>
    </source>
</reference>
<gene>
    <name evidence="2" type="ORF">GGX14DRAFT_392434</name>
</gene>
<dbReference type="SUPFAM" id="SSF56219">
    <property type="entry name" value="DNase I-like"/>
    <property type="match status" value="1"/>
</dbReference>
<dbReference type="EMBL" id="JARJCW010000019">
    <property type="protein sequence ID" value="KAJ7214404.1"/>
    <property type="molecule type" value="Genomic_DNA"/>
</dbReference>
<dbReference type="GO" id="GO:0003824">
    <property type="term" value="F:catalytic activity"/>
    <property type="evidence" value="ECO:0007669"/>
    <property type="project" value="InterPro"/>
</dbReference>
<comment type="caution">
    <text evidence="2">The sequence shown here is derived from an EMBL/GenBank/DDBJ whole genome shotgun (WGS) entry which is preliminary data.</text>
</comment>
<dbReference type="Pfam" id="PF03372">
    <property type="entry name" value="Exo_endo_phos"/>
    <property type="match status" value="1"/>
</dbReference>
<dbReference type="AlphaFoldDB" id="A0AAD6VMP2"/>
<keyword evidence="3" id="KW-1185">Reference proteome</keyword>
<evidence type="ECO:0000313" key="3">
    <source>
        <dbReference type="Proteomes" id="UP001219525"/>
    </source>
</evidence>
<dbReference type="Gene3D" id="3.60.10.10">
    <property type="entry name" value="Endonuclease/exonuclease/phosphatase"/>
    <property type="match status" value="1"/>
</dbReference>
<sequence length="296" mass="32526">MNGLGGPGKISHVNSVISQRNPHAFVITETKTNEKLSAKLPREYNIFEEDAVPQSHGKAHKWGVAVGIRKDVQISQRVQLTQASLKGRVLAVDVILPTDTGRGFVHRLIGVYAPWDPGINNADPNAREFWGHLTAFCNGTLKSWSVSGDLNATVVSSEQAADKSDARVQFRRFLKDAKAHDLWSDVPDRNRLISWTSKARGSGGGGNIIDRIVSSKSLLVDSEIGVADRYTDFVPSTDHRAVVGKLVYAPPSSSYGNCMALPEVTQVFNQPRIKYPLKSERLVLAKLDYDYGFSVL</sequence>
<accession>A0AAD6VMP2</accession>
<evidence type="ECO:0000259" key="1">
    <source>
        <dbReference type="Pfam" id="PF03372"/>
    </source>
</evidence>
<feature type="domain" description="Endonuclease/exonuclease/phosphatase" evidence="1">
    <location>
        <begin position="4"/>
        <end position="222"/>
    </location>
</feature>
<name>A0AAD6VMP2_9AGAR</name>